<feature type="domain" description="CBS" evidence="3">
    <location>
        <begin position="7"/>
        <end position="64"/>
    </location>
</feature>
<dbReference type="STRING" id="1121449.SAMN02745704_02435"/>
<evidence type="ECO:0000313" key="4">
    <source>
        <dbReference type="EMBL" id="SKA92646.1"/>
    </source>
</evidence>
<sequence>MLVRYWMTEGSMTLGEEQSVVSAAEVMRTQGIRQFPVLHADGRVVGIVSDRDIRDAMPSKYLPGGSVEEQGRGLAELRIGSIMTEDPVCVGPDTAMDHVASLLARLKVGGLPVVEKDGSLRGIITEVDVFRFLASATGLARGGAQFAFRLEAKPGPLALLLDDLRSQNIHFSSVLTSHDMSQAGYRHAYIRVEHMGDHSLGSLVAYLSAEHDLLYYILDGEVTYLDD</sequence>
<protein>
    <submittedName>
        <fullName evidence="4">Acetoin utilization protein AcuB</fullName>
    </submittedName>
</protein>
<dbReference type="RefSeq" id="WP_078717980.1">
    <property type="nucleotide sequence ID" value="NZ_FUYC01000016.1"/>
</dbReference>
<dbReference type="Pfam" id="PF00571">
    <property type="entry name" value="CBS"/>
    <property type="match status" value="2"/>
</dbReference>
<organism evidence="4 5">
    <name type="scientific">Paucidesulfovibrio gracilis DSM 16080</name>
    <dbReference type="NCBI Taxonomy" id="1121449"/>
    <lineage>
        <taxon>Bacteria</taxon>
        <taxon>Pseudomonadati</taxon>
        <taxon>Thermodesulfobacteriota</taxon>
        <taxon>Desulfovibrionia</taxon>
        <taxon>Desulfovibrionales</taxon>
        <taxon>Desulfovibrionaceae</taxon>
        <taxon>Paucidesulfovibrio</taxon>
    </lineage>
</organism>
<dbReference type="Gene3D" id="3.10.580.10">
    <property type="entry name" value="CBS-domain"/>
    <property type="match status" value="1"/>
</dbReference>
<dbReference type="EMBL" id="FUYC01000016">
    <property type="protein sequence ID" value="SKA92646.1"/>
    <property type="molecule type" value="Genomic_DNA"/>
</dbReference>
<dbReference type="InterPro" id="IPR000644">
    <property type="entry name" value="CBS_dom"/>
</dbReference>
<dbReference type="SUPFAM" id="SSF54631">
    <property type="entry name" value="CBS-domain pair"/>
    <property type="match status" value="1"/>
</dbReference>
<dbReference type="PANTHER" id="PTHR43080:SF2">
    <property type="entry name" value="CBS DOMAIN-CONTAINING PROTEIN"/>
    <property type="match status" value="1"/>
</dbReference>
<dbReference type="SMART" id="SM00116">
    <property type="entry name" value="CBS"/>
    <property type="match status" value="2"/>
</dbReference>
<evidence type="ECO:0000256" key="1">
    <source>
        <dbReference type="ARBA" id="ARBA00023122"/>
    </source>
</evidence>
<dbReference type="CDD" id="cd04584">
    <property type="entry name" value="CBS_pair_AcuB_like"/>
    <property type="match status" value="1"/>
</dbReference>
<dbReference type="InterPro" id="IPR046342">
    <property type="entry name" value="CBS_dom_sf"/>
</dbReference>
<keyword evidence="5" id="KW-1185">Reference proteome</keyword>
<dbReference type="Proteomes" id="UP000190027">
    <property type="component" value="Unassembled WGS sequence"/>
</dbReference>
<evidence type="ECO:0000256" key="2">
    <source>
        <dbReference type="PROSITE-ProRule" id="PRU00703"/>
    </source>
</evidence>
<evidence type="ECO:0000313" key="5">
    <source>
        <dbReference type="Proteomes" id="UP000190027"/>
    </source>
</evidence>
<reference evidence="4 5" key="1">
    <citation type="submission" date="2017-02" db="EMBL/GenBank/DDBJ databases">
        <authorList>
            <person name="Peterson S.W."/>
        </authorList>
    </citation>
    <scope>NUCLEOTIDE SEQUENCE [LARGE SCALE GENOMIC DNA]</scope>
    <source>
        <strain evidence="4 5">DSM 16080</strain>
    </source>
</reference>
<proteinExistence type="predicted"/>
<dbReference type="AlphaFoldDB" id="A0A1T4XSX2"/>
<feature type="domain" description="CBS" evidence="3">
    <location>
        <begin position="83"/>
        <end position="141"/>
    </location>
</feature>
<name>A0A1T4XSX2_9BACT</name>
<evidence type="ECO:0000259" key="3">
    <source>
        <dbReference type="PROSITE" id="PS51371"/>
    </source>
</evidence>
<dbReference type="PANTHER" id="PTHR43080">
    <property type="entry name" value="CBS DOMAIN-CONTAINING PROTEIN CBSX3, MITOCHONDRIAL"/>
    <property type="match status" value="1"/>
</dbReference>
<dbReference type="PROSITE" id="PS51371">
    <property type="entry name" value="CBS"/>
    <property type="match status" value="2"/>
</dbReference>
<keyword evidence="1 2" id="KW-0129">CBS domain</keyword>
<dbReference type="OrthoDB" id="9802114at2"/>
<accession>A0A1T4XSX2</accession>
<gene>
    <name evidence="4" type="ORF">SAMN02745704_02435</name>
</gene>
<dbReference type="InterPro" id="IPR051257">
    <property type="entry name" value="Diverse_CBS-Domain"/>
</dbReference>